<dbReference type="InterPro" id="IPR029052">
    <property type="entry name" value="Metallo-depent_PP-like"/>
</dbReference>
<dbReference type="SUPFAM" id="SSF56300">
    <property type="entry name" value="Metallo-dependent phosphatases"/>
    <property type="match status" value="1"/>
</dbReference>
<organism evidence="4">
    <name type="scientific">freshwater metagenome</name>
    <dbReference type="NCBI Taxonomy" id="449393"/>
    <lineage>
        <taxon>unclassified sequences</taxon>
        <taxon>metagenomes</taxon>
        <taxon>ecological metagenomes</taxon>
    </lineage>
</organism>
<dbReference type="EMBL" id="CAEZYK010000020">
    <property type="protein sequence ID" value="CAB4719750.1"/>
    <property type="molecule type" value="Genomic_DNA"/>
</dbReference>
<accession>A0A6J6R727</accession>
<dbReference type="PANTHER" id="PTHR10161">
    <property type="entry name" value="TARTRATE-RESISTANT ACID PHOSPHATASE TYPE 5"/>
    <property type="match status" value="1"/>
</dbReference>
<dbReference type="Pfam" id="PF00149">
    <property type="entry name" value="Metallophos"/>
    <property type="match status" value="1"/>
</dbReference>
<dbReference type="GO" id="GO:0016787">
    <property type="term" value="F:hydrolase activity"/>
    <property type="evidence" value="ECO:0007669"/>
    <property type="project" value="UniProtKB-KW"/>
</dbReference>
<proteinExistence type="predicted"/>
<sequence length="300" mass="31386">MRLALAVALSATIASACQTLPVAPPATTPTTSPAAPATPSFPAPLAGTTAGFVAFGDGGTAESVQQQVADQMANWINSGHRADALVEAGDDVYPDGDPSRFSAALDVPYSAIRSQDRPLWVALGNHDVQAGHGAEQLAYLGLPTMPYAKTITGAQILFLDANNPDAAQAAWLETQLSAPGPALRIVVFHQPAYSCATHGSTALVDSLWVPIIEAHHVALVINGHDHYYERFRSSSDVTYVVTGGGGYELYARKSSCAGTPPSQATTSRHHFVGIEIAGSTLRLTAIARTGETLDQTTITR</sequence>
<dbReference type="InterPro" id="IPR051558">
    <property type="entry name" value="Metallophosphoesterase_PAP"/>
</dbReference>
<dbReference type="PANTHER" id="PTHR10161:SF14">
    <property type="entry name" value="TARTRATE-RESISTANT ACID PHOSPHATASE TYPE 5"/>
    <property type="match status" value="1"/>
</dbReference>
<gene>
    <name evidence="4" type="ORF">UFOPK2683_00528</name>
</gene>
<name>A0A6J6R727_9ZZZZ</name>
<dbReference type="PROSITE" id="PS51257">
    <property type="entry name" value="PROKAR_LIPOPROTEIN"/>
    <property type="match status" value="1"/>
</dbReference>
<feature type="domain" description="Calcineurin-like phosphoesterase" evidence="3">
    <location>
        <begin position="71"/>
        <end position="228"/>
    </location>
</feature>
<evidence type="ECO:0000259" key="3">
    <source>
        <dbReference type="Pfam" id="PF00149"/>
    </source>
</evidence>
<keyword evidence="2" id="KW-0378">Hydrolase</keyword>
<reference evidence="4" key="1">
    <citation type="submission" date="2020-05" db="EMBL/GenBank/DDBJ databases">
        <authorList>
            <person name="Chiriac C."/>
            <person name="Salcher M."/>
            <person name="Ghai R."/>
            <person name="Kavagutti S V."/>
        </authorList>
    </citation>
    <scope>NUCLEOTIDE SEQUENCE</scope>
</reference>
<dbReference type="InterPro" id="IPR004843">
    <property type="entry name" value="Calcineurin-like_PHP"/>
</dbReference>
<dbReference type="Gene3D" id="3.60.21.10">
    <property type="match status" value="1"/>
</dbReference>
<dbReference type="AlphaFoldDB" id="A0A6J6R727"/>
<keyword evidence="1" id="KW-0732">Signal</keyword>
<protein>
    <submittedName>
        <fullName evidence="4">Unannotated protein</fullName>
    </submittedName>
</protein>
<evidence type="ECO:0000256" key="1">
    <source>
        <dbReference type="ARBA" id="ARBA00022729"/>
    </source>
</evidence>
<evidence type="ECO:0000313" key="4">
    <source>
        <dbReference type="EMBL" id="CAB4719750.1"/>
    </source>
</evidence>
<evidence type="ECO:0000256" key="2">
    <source>
        <dbReference type="ARBA" id="ARBA00022801"/>
    </source>
</evidence>